<comment type="function">
    <text evidence="6">Putative transcription activator involved in regulating light control of development.</text>
</comment>
<evidence type="ECO:0000256" key="1">
    <source>
        <dbReference type="ARBA" id="ARBA00005889"/>
    </source>
</evidence>
<keyword evidence="10" id="KW-1185">Reference proteome</keyword>
<feature type="region of interest" description="Disordered" evidence="7">
    <location>
        <begin position="174"/>
        <end position="232"/>
    </location>
</feature>
<evidence type="ECO:0000256" key="6">
    <source>
        <dbReference type="RuleBase" id="RU367018"/>
    </source>
</evidence>
<proteinExistence type="inferred from homology"/>
<feature type="compositionally biased region" description="Basic and acidic residues" evidence="7">
    <location>
        <begin position="185"/>
        <end position="198"/>
    </location>
</feature>
<evidence type="ECO:0000256" key="2">
    <source>
        <dbReference type="ARBA" id="ARBA00022723"/>
    </source>
</evidence>
<feature type="domain" description="SWIM-type" evidence="8">
    <location>
        <begin position="54"/>
        <end position="90"/>
    </location>
</feature>
<dbReference type="Pfam" id="PF04434">
    <property type="entry name" value="SWIM"/>
    <property type="match status" value="1"/>
</dbReference>
<dbReference type="PROSITE" id="PS50966">
    <property type="entry name" value="ZF_SWIM"/>
    <property type="match status" value="1"/>
</dbReference>
<protein>
    <recommendedName>
        <fullName evidence="6">Protein FAR1-RELATED SEQUENCE</fullName>
    </recommendedName>
</protein>
<evidence type="ECO:0000313" key="9">
    <source>
        <dbReference type="EMBL" id="KAK1615179.1"/>
    </source>
</evidence>
<dbReference type="Proteomes" id="UP001231189">
    <property type="component" value="Unassembled WGS sequence"/>
</dbReference>
<comment type="subcellular location">
    <subcellularLocation>
        <location evidence="6">Nucleus</location>
    </subcellularLocation>
</comment>
<evidence type="ECO:0000256" key="3">
    <source>
        <dbReference type="ARBA" id="ARBA00022771"/>
    </source>
</evidence>
<sequence>MLIQTSKEYTPAMFEIFRGEYDMVMGCCLYNSGHSDSTLEFKVSNTDHPRSHQFTVKFDPNGSKVSCSCKKFEFVGALCHHALKVLDHNNIKELAQEYILKRWTRHAKTGPSQTIQKCVNDEDTRVVLAKRYGSLCRSYNNILSKAAENEEAYALLQSASIDLMEKVDQIMHRNRSSDMSPNCEQAEKQPVECNKENEVQVQGIKRKEAGSSSKRNKSGLEHSENKSKKGMV</sequence>
<reference evidence="9" key="1">
    <citation type="submission" date="2023-07" db="EMBL/GenBank/DDBJ databases">
        <title>A chromosome-level genome assembly of Lolium multiflorum.</title>
        <authorList>
            <person name="Chen Y."/>
            <person name="Copetti D."/>
            <person name="Kolliker R."/>
            <person name="Studer B."/>
        </authorList>
    </citation>
    <scope>NUCLEOTIDE SEQUENCE</scope>
    <source>
        <strain evidence="9">02402/16</strain>
        <tissue evidence="9">Leaf</tissue>
    </source>
</reference>
<evidence type="ECO:0000313" key="10">
    <source>
        <dbReference type="Proteomes" id="UP001231189"/>
    </source>
</evidence>
<dbReference type="InterPro" id="IPR007527">
    <property type="entry name" value="Znf_SWIM"/>
</dbReference>
<accession>A0AAD8R961</accession>
<keyword evidence="6" id="KW-0539">Nucleus</keyword>
<evidence type="ECO:0000256" key="5">
    <source>
        <dbReference type="PROSITE-ProRule" id="PRU00325"/>
    </source>
</evidence>
<dbReference type="SMART" id="SM00575">
    <property type="entry name" value="ZnF_PMZ"/>
    <property type="match status" value="1"/>
</dbReference>
<keyword evidence="2 6" id="KW-0479">Metal-binding</keyword>
<dbReference type="InterPro" id="IPR031052">
    <property type="entry name" value="FHY3/FAR1"/>
</dbReference>
<comment type="similarity">
    <text evidence="1 6">Belongs to the FHY3/FAR1 family.</text>
</comment>
<keyword evidence="3 5" id="KW-0863">Zinc-finger</keyword>
<dbReference type="GO" id="GO:0008270">
    <property type="term" value="F:zinc ion binding"/>
    <property type="evidence" value="ECO:0007669"/>
    <property type="project" value="UniProtKB-UniRule"/>
</dbReference>
<dbReference type="InterPro" id="IPR006564">
    <property type="entry name" value="Znf_PMZ"/>
</dbReference>
<gene>
    <name evidence="9" type="ORF">QYE76_020696</name>
</gene>
<name>A0AAD8R961_LOLMU</name>
<dbReference type="PANTHER" id="PTHR31669">
    <property type="entry name" value="PROTEIN FAR1-RELATED SEQUENCE 10-RELATED"/>
    <property type="match status" value="1"/>
</dbReference>
<dbReference type="PANTHER" id="PTHR31669:SF281">
    <property type="entry name" value="PROTEIN FAR1-RELATED SEQUENCE"/>
    <property type="match status" value="1"/>
</dbReference>
<dbReference type="AlphaFoldDB" id="A0AAD8R961"/>
<dbReference type="EMBL" id="JAUUTY010000006">
    <property type="protein sequence ID" value="KAK1615179.1"/>
    <property type="molecule type" value="Genomic_DNA"/>
</dbReference>
<feature type="compositionally biased region" description="Basic and acidic residues" evidence="7">
    <location>
        <begin position="218"/>
        <end position="232"/>
    </location>
</feature>
<organism evidence="9 10">
    <name type="scientific">Lolium multiflorum</name>
    <name type="common">Italian ryegrass</name>
    <name type="synonym">Lolium perenne subsp. multiflorum</name>
    <dbReference type="NCBI Taxonomy" id="4521"/>
    <lineage>
        <taxon>Eukaryota</taxon>
        <taxon>Viridiplantae</taxon>
        <taxon>Streptophyta</taxon>
        <taxon>Embryophyta</taxon>
        <taxon>Tracheophyta</taxon>
        <taxon>Spermatophyta</taxon>
        <taxon>Magnoliopsida</taxon>
        <taxon>Liliopsida</taxon>
        <taxon>Poales</taxon>
        <taxon>Poaceae</taxon>
        <taxon>BOP clade</taxon>
        <taxon>Pooideae</taxon>
        <taxon>Poodae</taxon>
        <taxon>Poeae</taxon>
        <taxon>Poeae Chloroplast Group 2 (Poeae type)</taxon>
        <taxon>Loliodinae</taxon>
        <taxon>Loliinae</taxon>
        <taxon>Lolium</taxon>
    </lineage>
</organism>
<evidence type="ECO:0000259" key="8">
    <source>
        <dbReference type="PROSITE" id="PS50966"/>
    </source>
</evidence>
<comment type="caution">
    <text evidence="9">The sequence shown here is derived from an EMBL/GenBank/DDBJ whole genome shotgun (WGS) entry which is preliminary data.</text>
</comment>
<keyword evidence="4 6" id="KW-0862">Zinc</keyword>
<dbReference type="GO" id="GO:0006355">
    <property type="term" value="P:regulation of DNA-templated transcription"/>
    <property type="evidence" value="ECO:0007669"/>
    <property type="project" value="UniProtKB-UniRule"/>
</dbReference>
<dbReference type="GO" id="GO:0005634">
    <property type="term" value="C:nucleus"/>
    <property type="evidence" value="ECO:0007669"/>
    <property type="project" value="UniProtKB-SubCell"/>
</dbReference>
<evidence type="ECO:0000256" key="4">
    <source>
        <dbReference type="ARBA" id="ARBA00022833"/>
    </source>
</evidence>
<evidence type="ECO:0000256" key="7">
    <source>
        <dbReference type="SAM" id="MobiDB-lite"/>
    </source>
</evidence>